<organism evidence="1 2">
    <name type="scientific">Arthrobacter hankyongi</name>
    <dbReference type="NCBI Taxonomy" id="2904801"/>
    <lineage>
        <taxon>Bacteria</taxon>
        <taxon>Bacillati</taxon>
        <taxon>Actinomycetota</taxon>
        <taxon>Actinomycetes</taxon>
        <taxon>Micrococcales</taxon>
        <taxon>Micrococcaceae</taxon>
        <taxon>Arthrobacter</taxon>
    </lineage>
</organism>
<proteinExistence type="predicted"/>
<keyword evidence="2" id="KW-1185">Reference proteome</keyword>
<gene>
    <name evidence="1" type="ORF">LVY72_22665</name>
</gene>
<comment type="caution">
    <text evidence="1">The sequence shown here is derived from an EMBL/GenBank/DDBJ whole genome shotgun (WGS) entry which is preliminary data.</text>
</comment>
<accession>A0ABS9LDQ0</accession>
<sequence length="51" mass="5698">MMPDTNGRNTQRRETPPAAITHAIIRISLSEGSMMTTKGGISRPKELFIQR</sequence>
<protein>
    <submittedName>
        <fullName evidence="1">Uncharacterized protein</fullName>
    </submittedName>
</protein>
<evidence type="ECO:0000313" key="2">
    <source>
        <dbReference type="Proteomes" id="UP001165368"/>
    </source>
</evidence>
<dbReference type="RefSeq" id="WP_237826959.1">
    <property type="nucleotide sequence ID" value="NZ_JAKLTQ010000029.1"/>
</dbReference>
<evidence type="ECO:0000313" key="1">
    <source>
        <dbReference type="EMBL" id="MCG2624696.1"/>
    </source>
</evidence>
<dbReference type="Proteomes" id="UP001165368">
    <property type="component" value="Unassembled WGS sequence"/>
</dbReference>
<dbReference type="EMBL" id="JAKLTQ010000029">
    <property type="protein sequence ID" value="MCG2624696.1"/>
    <property type="molecule type" value="Genomic_DNA"/>
</dbReference>
<reference evidence="1" key="1">
    <citation type="submission" date="2022-01" db="EMBL/GenBank/DDBJ databases">
        <authorList>
            <person name="Jo J.-H."/>
            <person name="Im W.-T."/>
        </authorList>
    </citation>
    <scope>NUCLEOTIDE SEQUENCE</scope>
    <source>
        <strain evidence="1">I2-34</strain>
    </source>
</reference>
<name>A0ABS9LDQ0_9MICC</name>